<dbReference type="VEuPathDB" id="AmoebaDB:NfTy_052360"/>
<dbReference type="GO" id="GO:0031261">
    <property type="term" value="C:DNA replication preinitiation complex"/>
    <property type="evidence" value="ECO:0007669"/>
    <property type="project" value="TreeGrafter"/>
</dbReference>
<comment type="similarity">
    <text evidence="2">Belongs to the CDC45 family.</text>
</comment>
<sequence length="710" mass="81406">MFHTFAATTPSLQHTSFLTSLQGIRDVVSEIPYRDSIFMVASLDVDALAAFHILSSVYQSDRFFGSYAAVLVSNHEDITRNIENNNDKTIFFLINCGGQYKDFKKYKDKHFFVLDACRPFYLCNVFTTLQQVRNVHLIVDKDEEHHGRYLFVKKSFVDDIIQGTEEDGSEAFNPSSSVFDASACELVEKITLNPDEALNEDHFIEDEDDDINADKEMADFIVHDEEEEDEHEVQSNSSGEGYDSDMAMDNESILSEIEEHYFANTREERVILYNNSDGFSKPSAFLLYSFLDQHSISLSMRWAAIVSVTFHYLFDRLSDNEYPDYYSKLSCDLAYKSNEKSIDGISIPLDGDYIRHKYNDLNIELLRQWTIFDACLNSTLVARAFNTWLNSGIEAMKLFIADLGIKLQDATSPWQALPGATKDRFLDAVKKEKNKYHLSSIVFNSFERVYEQAFSLTASDQVFALLGMMQIVPPQNLLTTISNSIINAKENKQLIEQGITKAKQMRQAMNDIFKMVMENKAYTHTREFIVIDLTSINLSHFNLAFASQIDQQHWSLSSSTAIHSETETSISPVAFFQLTQHFMKLVKYNKLFGKVHVILIKQLGNQVYICGLHQNHQKIRTFNRAFEFACRTYNEPTKYSNFGSQVKIIDKSKRGDIISVLLGSLVQSKKATPSHRTQSSRHEFEDDQFEDDEEDDAMVDDENDDEGNEE</sequence>
<feature type="region of interest" description="Disordered" evidence="6">
    <location>
        <begin position="225"/>
        <end position="246"/>
    </location>
</feature>
<keyword evidence="8" id="KW-1185">Reference proteome</keyword>
<evidence type="ECO:0000256" key="3">
    <source>
        <dbReference type="ARBA" id="ARBA00022705"/>
    </source>
</evidence>
<accession>A0A6A5BPL9</accession>
<feature type="region of interest" description="Disordered" evidence="6">
    <location>
        <begin position="668"/>
        <end position="710"/>
    </location>
</feature>
<dbReference type="AlphaFoldDB" id="A0A6A5BPL9"/>
<keyword evidence="5" id="KW-0131">Cell cycle</keyword>
<evidence type="ECO:0000256" key="2">
    <source>
        <dbReference type="ARBA" id="ARBA00010727"/>
    </source>
</evidence>
<dbReference type="VEuPathDB" id="AmoebaDB:NF0124390"/>
<keyword evidence="3" id="KW-0235">DNA replication</keyword>
<dbReference type="GeneID" id="68112415"/>
<dbReference type="GO" id="GO:0000727">
    <property type="term" value="P:double-strand break repair via break-induced replication"/>
    <property type="evidence" value="ECO:0007669"/>
    <property type="project" value="TreeGrafter"/>
</dbReference>
<keyword evidence="4" id="KW-0539">Nucleus</keyword>
<dbReference type="GO" id="GO:0003688">
    <property type="term" value="F:DNA replication origin binding"/>
    <property type="evidence" value="ECO:0007669"/>
    <property type="project" value="TreeGrafter"/>
</dbReference>
<dbReference type="EMBL" id="VFQX01000043">
    <property type="protein sequence ID" value="KAF0975870.1"/>
    <property type="molecule type" value="Genomic_DNA"/>
</dbReference>
<gene>
    <name evidence="7" type="ORF">FDP41_005197</name>
</gene>
<evidence type="ECO:0000256" key="4">
    <source>
        <dbReference type="ARBA" id="ARBA00023242"/>
    </source>
</evidence>
<feature type="compositionally biased region" description="Polar residues" evidence="6">
    <location>
        <begin position="668"/>
        <end position="677"/>
    </location>
</feature>
<protein>
    <recommendedName>
        <fullName evidence="9">CDC45-like protein</fullName>
    </recommendedName>
</protein>
<evidence type="ECO:0000256" key="1">
    <source>
        <dbReference type="ARBA" id="ARBA00004123"/>
    </source>
</evidence>
<comment type="subcellular location">
    <subcellularLocation>
        <location evidence="1">Nucleus</location>
    </subcellularLocation>
</comment>
<evidence type="ECO:0008006" key="9">
    <source>
        <dbReference type="Google" id="ProtNLM"/>
    </source>
</evidence>
<dbReference type="OrthoDB" id="10258882at2759"/>
<evidence type="ECO:0000256" key="6">
    <source>
        <dbReference type="SAM" id="MobiDB-lite"/>
    </source>
</evidence>
<dbReference type="Pfam" id="PF02724">
    <property type="entry name" value="CDC45"/>
    <property type="match status" value="1"/>
</dbReference>
<dbReference type="GO" id="GO:1902977">
    <property type="term" value="P:mitotic DNA replication preinitiation complex assembly"/>
    <property type="evidence" value="ECO:0007669"/>
    <property type="project" value="TreeGrafter"/>
</dbReference>
<comment type="caution">
    <text evidence="7">The sequence shown here is derived from an EMBL/GenBank/DDBJ whole genome shotgun (WGS) entry which is preliminary data.</text>
</comment>
<dbReference type="GO" id="GO:0003697">
    <property type="term" value="F:single-stranded DNA binding"/>
    <property type="evidence" value="ECO:0007669"/>
    <property type="project" value="TreeGrafter"/>
</dbReference>
<dbReference type="GO" id="GO:0006270">
    <property type="term" value="P:DNA replication initiation"/>
    <property type="evidence" value="ECO:0007669"/>
    <property type="project" value="InterPro"/>
</dbReference>
<name>A0A6A5BPL9_NAEFO</name>
<dbReference type="InterPro" id="IPR003874">
    <property type="entry name" value="CDC45"/>
</dbReference>
<organism evidence="7 8">
    <name type="scientific">Naegleria fowleri</name>
    <name type="common">Brain eating amoeba</name>
    <dbReference type="NCBI Taxonomy" id="5763"/>
    <lineage>
        <taxon>Eukaryota</taxon>
        <taxon>Discoba</taxon>
        <taxon>Heterolobosea</taxon>
        <taxon>Tetramitia</taxon>
        <taxon>Eutetramitia</taxon>
        <taxon>Vahlkampfiidae</taxon>
        <taxon>Naegleria</taxon>
    </lineage>
</organism>
<dbReference type="Proteomes" id="UP000444721">
    <property type="component" value="Unassembled WGS sequence"/>
</dbReference>
<feature type="compositionally biased region" description="Acidic residues" evidence="6">
    <location>
        <begin position="685"/>
        <end position="710"/>
    </location>
</feature>
<dbReference type="GO" id="GO:0003682">
    <property type="term" value="F:chromatin binding"/>
    <property type="evidence" value="ECO:0007669"/>
    <property type="project" value="TreeGrafter"/>
</dbReference>
<dbReference type="VEuPathDB" id="AmoebaDB:FDP41_005197"/>
<evidence type="ECO:0000313" key="8">
    <source>
        <dbReference type="Proteomes" id="UP000444721"/>
    </source>
</evidence>
<evidence type="ECO:0000313" key="7">
    <source>
        <dbReference type="EMBL" id="KAF0975870.1"/>
    </source>
</evidence>
<evidence type="ECO:0000256" key="5">
    <source>
        <dbReference type="ARBA" id="ARBA00023306"/>
    </source>
</evidence>
<proteinExistence type="inferred from homology"/>
<dbReference type="OMA" id="YTHTREF"/>
<dbReference type="PANTHER" id="PTHR10507">
    <property type="entry name" value="CDC45-RELATED PROTEIN"/>
    <property type="match status" value="1"/>
</dbReference>
<dbReference type="PANTHER" id="PTHR10507:SF0">
    <property type="entry name" value="CELL DIVISION CONTROL PROTEIN 45 HOMOLOG"/>
    <property type="match status" value="1"/>
</dbReference>
<dbReference type="RefSeq" id="XP_044560583.1">
    <property type="nucleotide sequence ID" value="XM_044708695.1"/>
</dbReference>
<reference evidence="7 8" key="1">
    <citation type="journal article" date="2019" name="Sci. Rep.">
        <title>Nanopore sequencing improves the draft genome of the human pathogenic amoeba Naegleria fowleri.</title>
        <authorList>
            <person name="Liechti N."/>
            <person name="Schurch N."/>
            <person name="Bruggmann R."/>
            <person name="Wittwer M."/>
        </authorList>
    </citation>
    <scope>NUCLEOTIDE SEQUENCE [LARGE SCALE GENOMIC DNA]</scope>
    <source>
        <strain evidence="7 8">ATCC 30894</strain>
    </source>
</reference>